<name>A0A419RT75_9SPHN</name>
<evidence type="ECO:0008006" key="4">
    <source>
        <dbReference type="Google" id="ProtNLM"/>
    </source>
</evidence>
<keyword evidence="1" id="KW-1133">Transmembrane helix</keyword>
<sequence>MDFMKIIKSLEQLLYELMVWIVFYPLTLWRSIVHPLRLMDYADEELADAEEDRYSDSLSPPIFLAISLGLIHIFELAQGLNVVSDGVFADDRNLIAFRLVFFALFPLMLSLRMLRAQGRSLDRNTLRLPFYAQCFVAAPFALGWDVGILFIAAEQRVVGLFVMAAVSAWYLWVQSAWFARMLGVGRARGGLHALRGFGLALVLGSLLSLAVAGL</sequence>
<feature type="transmembrane region" description="Helical" evidence="1">
    <location>
        <begin position="157"/>
        <end position="179"/>
    </location>
</feature>
<dbReference type="AlphaFoldDB" id="A0A419RT75"/>
<evidence type="ECO:0000313" key="2">
    <source>
        <dbReference type="EMBL" id="RJY08987.1"/>
    </source>
</evidence>
<feature type="transmembrane region" description="Helical" evidence="1">
    <location>
        <begin position="191"/>
        <end position="212"/>
    </location>
</feature>
<keyword evidence="1" id="KW-0812">Transmembrane</keyword>
<dbReference type="EMBL" id="RAHX01000001">
    <property type="protein sequence ID" value="RJY08987.1"/>
    <property type="molecule type" value="Genomic_DNA"/>
</dbReference>
<evidence type="ECO:0000256" key="1">
    <source>
        <dbReference type="SAM" id="Phobius"/>
    </source>
</evidence>
<organism evidence="2 3">
    <name type="scientific">Aurantiacibacter aquimixticola</name>
    <dbReference type="NCBI Taxonomy" id="1958945"/>
    <lineage>
        <taxon>Bacteria</taxon>
        <taxon>Pseudomonadati</taxon>
        <taxon>Pseudomonadota</taxon>
        <taxon>Alphaproteobacteria</taxon>
        <taxon>Sphingomonadales</taxon>
        <taxon>Erythrobacteraceae</taxon>
        <taxon>Aurantiacibacter</taxon>
    </lineage>
</organism>
<keyword evidence="1" id="KW-0472">Membrane</keyword>
<feature type="transmembrane region" description="Helical" evidence="1">
    <location>
        <begin position="95"/>
        <end position="114"/>
    </location>
</feature>
<feature type="transmembrane region" description="Helical" evidence="1">
    <location>
        <begin position="126"/>
        <end position="151"/>
    </location>
</feature>
<gene>
    <name evidence="2" type="ORF">D6201_06075</name>
</gene>
<protein>
    <recommendedName>
        <fullName evidence="4">MFS transporter permease</fullName>
    </recommendedName>
</protein>
<feature type="transmembrane region" description="Helical" evidence="1">
    <location>
        <begin position="12"/>
        <end position="29"/>
    </location>
</feature>
<dbReference type="Proteomes" id="UP000285232">
    <property type="component" value="Unassembled WGS sequence"/>
</dbReference>
<comment type="caution">
    <text evidence="2">The sequence shown here is derived from an EMBL/GenBank/DDBJ whole genome shotgun (WGS) entry which is preliminary data.</text>
</comment>
<keyword evidence="3" id="KW-1185">Reference proteome</keyword>
<reference evidence="2 3" key="1">
    <citation type="journal article" date="2017" name="Int. J. Syst. Evol. Microbiol.">
        <title>Erythrobacter aquimixticola sp. nov., isolated from the junction between the ocean and a freshwater spring.</title>
        <authorList>
            <person name="Park S."/>
            <person name="Jung Y.T."/>
            <person name="Choi S.J."/>
            <person name="Yoon J.H."/>
        </authorList>
    </citation>
    <scope>NUCLEOTIDE SEQUENCE [LARGE SCALE GENOMIC DNA]</scope>
    <source>
        <strain evidence="2 3">JSSK-14</strain>
    </source>
</reference>
<accession>A0A419RT75</accession>
<proteinExistence type="predicted"/>
<evidence type="ECO:0000313" key="3">
    <source>
        <dbReference type="Proteomes" id="UP000285232"/>
    </source>
</evidence>